<protein>
    <submittedName>
        <fullName evidence="1">Uncharacterized protein</fullName>
    </submittedName>
</protein>
<accession>A0A6C0LDM5</accession>
<evidence type="ECO:0000313" key="1">
    <source>
        <dbReference type="EMBL" id="QHU29049.1"/>
    </source>
</evidence>
<organism evidence="1">
    <name type="scientific">viral metagenome</name>
    <dbReference type="NCBI Taxonomy" id="1070528"/>
    <lineage>
        <taxon>unclassified sequences</taxon>
        <taxon>metagenomes</taxon>
        <taxon>organismal metagenomes</taxon>
    </lineage>
</organism>
<proteinExistence type="predicted"/>
<dbReference type="EMBL" id="MN740480">
    <property type="protein sequence ID" value="QHU29049.1"/>
    <property type="molecule type" value="Genomic_DNA"/>
</dbReference>
<sequence>MNHTIANTGTECTGVFTQQIYDAYSYRNNDPSDLTHRIGIMGDYHLFAKHGDKVYMEVKNVGDIVMSFAELQKNRYWKYYYDLSLMLAIDKEIKNEAFNNFYNEAYEYDKYDEEYEYSANRVWSLDTAYIDLDIDQNCNKESCKIIPSGNVCYYRINPFDLEKLEYASPQEIDIFEQTYMCRNELRFGYFLNRNSIYKNLAIEYQVSKMEKELDELSAFFENMKKVIDRVDIIQGKYVINSDVLSIIYNILLSELQCR</sequence>
<dbReference type="AlphaFoldDB" id="A0A6C0LDM5"/>
<name>A0A6C0LDM5_9ZZZZ</name>
<reference evidence="1" key="1">
    <citation type="journal article" date="2020" name="Nature">
        <title>Giant virus diversity and host interactions through global metagenomics.</title>
        <authorList>
            <person name="Schulz F."/>
            <person name="Roux S."/>
            <person name="Paez-Espino D."/>
            <person name="Jungbluth S."/>
            <person name="Walsh D.A."/>
            <person name="Denef V.J."/>
            <person name="McMahon K.D."/>
            <person name="Konstantinidis K.T."/>
            <person name="Eloe-Fadrosh E.A."/>
            <person name="Kyrpides N.C."/>
            <person name="Woyke T."/>
        </authorList>
    </citation>
    <scope>NUCLEOTIDE SEQUENCE</scope>
    <source>
        <strain evidence="1">GVMAG-M-3300027804-47</strain>
    </source>
</reference>